<dbReference type="GO" id="GO:0140359">
    <property type="term" value="F:ABC-type transporter activity"/>
    <property type="evidence" value="ECO:0007669"/>
    <property type="project" value="InterPro"/>
</dbReference>
<keyword evidence="1" id="KW-0472">Membrane</keyword>
<feature type="transmembrane region" description="Helical" evidence="1">
    <location>
        <begin position="144"/>
        <end position="168"/>
    </location>
</feature>
<evidence type="ECO:0008006" key="4">
    <source>
        <dbReference type="Google" id="ProtNLM"/>
    </source>
</evidence>
<dbReference type="OrthoDB" id="9794512at2"/>
<dbReference type="PANTHER" id="PTHR43471">
    <property type="entry name" value="ABC TRANSPORTER PERMEASE"/>
    <property type="match status" value="1"/>
</dbReference>
<sequence>MRHVPALLARELSAYFWGPTAYLVMLAFQIIAFMNFWELVDALSQPQSEFSNLRDPMSAYISGSTPFWVAIMVAVPALTMRLFAEEKRSGTIETLLTVPVTEGEIVIAKWLAGVVMYVVLLAPFALYLPFLYYQARFYFDVGPVVSLGVGLATMGMMFVAIGVFFSALTKNQVVAAIWTFVVLFLLVVMTLLAYFYGARQQAGWAEAARHVAILYQVQSFGLGRVDLRTVALQLSVCVFVLYATTMIFAARRGR</sequence>
<feature type="transmembrane region" description="Helical" evidence="1">
    <location>
        <begin position="110"/>
        <end position="132"/>
    </location>
</feature>
<feature type="transmembrane region" description="Helical" evidence="1">
    <location>
        <begin position="12"/>
        <end position="37"/>
    </location>
</feature>
<keyword evidence="1" id="KW-1133">Transmembrane helix</keyword>
<dbReference type="GO" id="GO:0005886">
    <property type="term" value="C:plasma membrane"/>
    <property type="evidence" value="ECO:0007669"/>
    <property type="project" value="UniProtKB-SubCell"/>
</dbReference>
<evidence type="ECO:0000256" key="1">
    <source>
        <dbReference type="SAM" id="Phobius"/>
    </source>
</evidence>
<feature type="transmembrane region" description="Helical" evidence="1">
    <location>
        <begin position="57"/>
        <end position="78"/>
    </location>
</feature>
<gene>
    <name evidence="2" type="ORF">BSF38_01876</name>
</gene>
<keyword evidence="1" id="KW-0812">Transmembrane</keyword>
<keyword evidence="3" id="KW-1185">Reference proteome</keyword>
<dbReference type="Pfam" id="PF12679">
    <property type="entry name" value="ABC2_membrane_2"/>
    <property type="match status" value="1"/>
</dbReference>
<name>A0A1U7CNB6_9BACT</name>
<protein>
    <recommendedName>
        <fullName evidence="4">ABC-2 type transporter domain-containing protein</fullName>
    </recommendedName>
</protein>
<evidence type="ECO:0000313" key="2">
    <source>
        <dbReference type="EMBL" id="APW60408.1"/>
    </source>
</evidence>
<feature type="transmembrane region" description="Helical" evidence="1">
    <location>
        <begin position="175"/>
        <end position="196"/>
    </location>
</feature>
<dbReference type="KEGG" id="pbor:BSF38_01876"/>
<accession>A0A1U7CNB6</accession>
<proteinExistence type="predicted"/>
<dbReference type="Proteomes" id="UP000186309">
    <property type="component" value="Chromosome"/>
</dbReference>
<evidence type="ECO:0000313" key="3">
    <source>
        <dbReference type="Proteomes" id="UP000186309"/>
    </source>
</evidence>
<dbReference type="STRING" id="1387353.BSF38_01876"/>
<organism evidence="2 3">
    <name type="scientific">Paludisphaera borealis</name>
    <dbReference type="NCBI Taxonomy" id="1387353"/>
    <lineage>
        <taxon>Bacteria</taxon>
        <taxon>Pseudomonadati</taxon>
        <taxon>Planctomycetota</taxon>
        <taxon>Planctomycetia</taxon>
        <taxon>Isosphaerales</taxon>
        <taxon>Isosphaeraceae</taxon>
        <taxon>Paludisphaera</taxon>
    </lineage>
</organism>
<dbReference type="RefSeq" id="WP_076345020.1">
    <property type="nucleotide sequence ID" value="NZ_CP019082.1"/>
</dbReference>
<dbReference type="EMBL" id="CP019082">
    <property type="protein sequence ID" value="APW60408.1"/>
    <property type="molecule type" value="Genomic_DNA"/>
</dbReference>
<dbReference type="AlphaFoldDB" id="A0A1U7CNB6"/>
<feature type="transmembrane region" description="Helical" evidence="1">
    <location>
        <begin position="230"/>
        <end position="250"/>
    </location>
</feature>
<reference evidence="3" key="1">
    <citation type="submission" date="2016-12" db="EMBL/GenBank/DDBJ databases">
        <title>Comparative genomics of four Isosphaeraceae planctomycetes: a common pool of plasmids and glycoside hydrolase genes.</title>
        <authorList>
            <person name="Ivanova A."/>
        </authorList>
    </citation>
    <scope>NUCLEOTIDE SEQUENCE [LARGE SCALE GENOMIC DNA]</scope>
    <source>
        <strain evidence="3">PX4</strain>
    </source>
</reference>